<protein>
    <submittedName>
        <fullName evidence="8">MIF4G like family protein</fullName>
    </submittedName>
</protein>
<dbReference type="GO" id="GO:0006406">
    <property type="term" value="P:mRNA export from nucleus"/>
    <property type="evidence" value="ECO:0007669"/>
    <property type="project" value="InterPro"/>
</dbReference>
<evidence type="ECO:0000256" key="6">
    <source>
        <dbReference type="SAM" id="MobiDB-lite"/>
    </source>
</evidence>
<dbReference type="AlphaFoldDB" id="A0A8X7NT11"/>
<evidence type="ECO:0000259" key="7">
    <source>
        <dbReference type="SMART" id="SM00543"/>
    </source>
</evidence>
<reference evidence="8" key="1">
    <citation type="submission" date="2020-03" db="EMBL/GenBank/DDBJ databases">
        <title>FDA dAtabase for Regulatory Grade micrObial Sequences (FDA-ARGOS): Supporting development and validation of Infectious Disease Dx tests.</title>
        <authorList>
            <person name="Campos J."/>
            <person name="Goldberg B."/>
            <person name="Tallon L."/>
            <person name="Sadzewicz L."/>
            <person name="Vavikolanu K."/>
            <person name="Mehta A."/>
            <person name="Aluvathingal J."/>
            <person name="Nadendla S."/>
            <person name="Nandy P."/>
            <person name="Geyer C."/>
            <person name="Yan Y."/>
            <person name="Sichtig H."/>
        </authorList>
    </citation>
    <scope>NUCLEOTIDE SEQUENCE [LARGE SCALE GENOMIC DNA]</scope>
    <source>
        <strain evidence="8">FDAARGOS_652</strain>
    </source>
</reference>
<dbReference type="GO" id="GO:0000339">
    <property type="term" value="F:RNA cap binding"/>
    <property type="evidence" value="ECO:0007669"/>
    <property type="project" value="InterPro"/>
</dbReference>
<feature type="domain" description="MIF4G" evidence="7">
    <location>
        <begin position="48"/>
        <end position="288"/>
    </location>
</feature>
<dbReference type="InterPro" id="IPR016024">
    <property type="entry name" value="ARM-type_fold"/>
</dbReference>
<comment type="subcellular location">
    <subcellularLocation>
        <location evidence="1">Nucleus</location>
    </subcellularLocation>
</comment>
<dbReference type="SMART" id="SM00543">
    <property type="entry name" value="MIF4G"/>
    <property type="match status" value="1"/>
</dbReference>
<evidence type="ECO:0000313" key="9">
    <source>
        <dbReference type="Proteomes" id="UP000590412"/>
    </source>
</evidence>
<dbReference type="InterPro" id="IPR015174">
    <property type="entry name" value="MIF4G-like_typ-2"/>
</dbReference>
<dbReference type="GO" id="GO:0008380">
    <property type="term" value="P:RNA splicing"/>
    <property type="evidence" value="ECO:0007669"/>
    <property type="project" value="UniProtKB-KW"/>
</dbReference>
<sequence>MDPESNKRSRDEFEEQSGYVNESRFPPQQQSFSYESKRQRIDPAQELINNVCKDIRRLGENSNVATQIDDVNYISNPIVAEFEKIESLRNAILSTMYALIIEQPHKISALSNLVFICNAKNFVIAKYVVEYLHTKMQLLLDSIGGEVQEDISREHAGVFNNIKSILKFFGAISPIVEDYSVINVLKQFLQFAIDMQSESDKRNGIAQEIYYNVLIATPYLLSNDKSEELHGYLNDIIELADKFPIIEPESNILIQPFDNKMDNLEIPYQPKKMVNLILPALKQLQAEDWQLKLFLDFEPFLEPVLKTILDSNAISKDIVKHKLPQLSLPSMEKMNIYKPRNEDSIDRIWQQNSRVLLQVYNQGTEFETVPTIESYIGLFFKDLSFDILTNLSFNKTEASIQLSILDLFFNKELFSPMGTSINELTEIHHKNRTGENATPLSTWKIEDIAVESILTMIFQLPHTLHREIYYYTVLISCCKESPESMAPVFGRAIRYFYNNSQTLDFELKIRFLDWMTTQISNFEFSWKWDEWVQDSQEFSKLKYHPKKNFIKNLIAKEIRLSNKKRIKESFIDVVDDEVVPFEEFYQYLDISVVRNARDYIINYDSALYGDSEEIRTKITEMYDAKQATLATKSNVSFQDEIFYNFTNPELPLSNVASQVYEFLVSHYKSNKEMNELYNSVLEQIQQVQSGQLDAMVSVDIPNPVKFVINLFFQTYAYIGSRSIYSEVSILDRDVDKLKFLSGQPITSAKKVANPDDEFEKLYLSDDEVTNRQNWIIDAIFRIWVHQSQVIFLILEYLIEFEILDPKYLIDKAFKTNLIIDNVSCIESVNRILETSKPPVLKQLMIEIFTIVVSKLNELDLGVDDVVHIDELNEDNSSEVDKQWLFYEYLGLLKSYFRKYIKNQAEANGEEVLQDIKNVFNGLENIPARIEILGWFKEIS</sequence>
<feature type="compositionally biased region" description="Basic and acidic residues" evidence="6">
    <location>
        <begin position="1"/>
        <end position="11"/>
    </location>
</feature>
<dbReference type="PANTHER" id="PTHR12412">
    <property type="entry name" value="CAP BINDING PROTEIN"/>
    <property type="match status" value="1"/>
</dbReference>
<gene>
    <name evidence="8" type="ORF">FOB60_000710</name>
</gene>
<proteinExistence type="inferred from homology"/>
<evidence type="ECO:0000256" key="4">
    <source>
        <dbReference type="ARBA" id="ARBA00023187"/>
    </source>
</evidence>
<evidence type="ECO:0000256" key="2">
    <source>
        <dbReference type="ARBA" id="ARBA00007413"/>
    </source>
</evidence>
<dbReference type="InterPro" id="IPR027159">
    <property type="entry name" value="CBP80"/>
</dbReference>
<dbReference type="Pfam" id="PF09090">
    <property type="entry name" value="MIF4G_like_2"/>
    <property type="match status" value="1"/>
</dbReference>
<feature type="region of interest" description="Disordered" evidence="6">
    <location>
        <begin position="1"/>
        <end position="36"/>
    </location>
</feature>
<evidence type="ECO:0000313" key="8">
    <source>
        <dbReference type="EMBL" id="KAF6059128.1"/>
    </source>
</evidence>
<dbReference type="GO" id="GO:0006397">
    <property type="term" value="P:mRNA processing"/>
    <property type="evidence" value="ECO:0007669"/>
    <property type="project" value="UniProtKB-KW"/>
</dbReference>
<dbReference type="Pfam" id="PF09088">
    <property type="entry name" value="MIF4G_like"/>
    <property type="match status" value="1"/>
</dbReference>
<dbReference type="GO" id="GO:0003729">
    <property type="term" value="F:mRNA binding"/>
    <property type="evidence" value="ECO:0007669"/>
    <property type="project" value="TreeGrafter"/>
</dbReference>
<keyword evidence="5" id="KW-0539">Nucleus</keyword>
<comment type="caution">
    <text evidence="8">The sequence shown here is derived from an EMBL/GenBank/DDBJ whole genome shotgun (WGS) entry which is preliminary data.</text>
</comment>
<dbReference type="SUPFAM" id="SSF48371">
    <property type="entry name" value="ARM repeat"/>
    <property type="match status" value="3"/>
</dbReference>
<keyword evidence="3" id="KW-0507">mRNA processing</keyword>
<dbReference type="InterPro" id="IPR015172">
    <property type="entry name" value="MIF4G-like_typ-1"/>
</dbReference>
<comment type="similarity">
    <text evidence="2">Belongs to the NCBP1 family.</text>
</comment>
<dbReference type="InterPro" id="IPR003890">
    <property type="entry name" value="MIF4G-like_typ-3"/>
</dbReference>
<dbReference type="GO" id="GO:0005846">
    <property type="term" value="C:nuclear cap binding complex"/>
    <property type="evidence" value="ECO:0007669"/>
    <property type="project" value="InterPro"/>
</dbReference>
<dbReference type="EMBL" id="JABWAB010000001">
    <property type="protein sequence ID" value="KAF6059128.1"/>
    <property type="molecule type" value="Genomic_DNA"/>
</dbReference>
<keyword evidence="4" id="KW-0508">mRNA splicing</keyword>
<evidence type="ECO:0000256" key="3">
    <source>
        <dbReference type="ARBA" id="ARBA00022664"/>
    </source>
</evidence>
<dbReference type="PANTHER" id="PTHR12412:SF2">
    <property type="entry name" value="NUCLEAR CAP-BINDING PROTEIN SUBUNIT 1"/>
    <property type="match status" value="1"/>
</dbReference>
<organism evidence="8 9">
    <name type="scientific">Candida parapsilosis</name>
    <name type="common">Yeast</name>
    <dbReference type="NCBI Taxonomy" id="5480"/>
    <lineage>
        <taxon>Eukaryota</taxon>
        <taxon>Fungi</taxon>
        <taxon>Dikarya</taxon>
        <taxon>Ascomycota</taxon>
        <taxon>Saccharomycotina</taxon>
        <taxon>Pichiomycetes</taxon>
        <taxon>Debaryomycetaceae</taxon>
        <taxon>Candida/Lodderomyces clade</taxon>
        <taxon>Candida</taxon>
    </lineage>
</organism>
<dbReference type="Gene3D" id="1.25.40.180">
    <property type="match status" value="3"/>
</dbReference>
<evidence type="ECO:0000256" key="1">
    <source>
        <dbReference type="ARBA" id="ARBA00004123"/>
    </source>
</evidence>
<name>A0A8X7NT11_CANPA</name>
<dbReference type="GO" id="GO:0000184">
    <property type="term" value="P:nuclear-transcribed mRNA catabolic process, nonsense-mediated decay"/>
    <property type="evidence" value="ECO:0007669"/>
    <property type="project" value="TreeGrafter"/>
</dbReference>
<accession>A0A8X7NT11</accession>
<dbReference type="GO" id="GO:0005634">
    <property type="term" value="C:nucleus"/>
    <property type="evidence" value="ECO:0007669"/>
    <property type="project" value="UniProtKB-SubCell"/>
</dbReference>
<evidence type="ECO:0000256" key="5">
    <source>
        <dbReference type="ARBA" id="ARBA00023242"/>
    </source>
</evidence>
<dbReference type="Proteomes" id="UP000590412">
    <property type="component" value="Unassembled WGS sequence"/>
</dbReference>